<dbReference type="Proteomes" id="UP001362899">
    <property type="component" value="Unassembled WGS sequence"/>
</dbReference>
<dbReference type="InterPro" id="IPR027640">
    <property type="entry name" value="Kinesin-like_fam"/>
</dbReference>
<feature type="binding site" evidence="5">
    <location>
        <begin position="87"/>
        <end position="94"/>
    </location>
    <ligand>
        <name>ATP</name>
        <dbReference type="ChEBI" id="CHEBI:30616"/>
    </ligand>
</feature>
<keyword evidence="10" id="KW-1185">Reference proteome</keyword>
<organism evidence="9 10">
    <name type="scientific">Starmerella bacillaris</name>
    <name type="common">Yeast</name>
    <name type="synonym">Candida zemplinina</name>
    <dbReference type="NCBI Taxonomy" id="1247836"/>
    <lineage>
        <taxon>Eukaryota</taxon>
        <taxon>Fungi</taxon>
        <taxon>Dikarya</taxon>
        <taxon>Ascomycota</taxon>
        <taxon>Saccharomycotina</taxon>
        <taxon>Dipodascomycetes</taxon>
        <taxon>Dipodascales</taxon>
        <taxon>Trichomonascaceae</taxon>
        <taxon>Starmerella</taxon>
    </lineage>
</organism>
<accession>A0AAV5RNL6</accession>
<dbReference type="GO" id="GO:0008017">
    <property type="term" value="F:microtubule binding"/>
    <property type="evidence" value="ECO:0007669"/>
    <property type="project" value="InterPro"/>
</dbReference>
<dbReference type="GO" id="GO:0005524">
    <property type="term" value="F:ATP binding"/>
    <property type="evidence" value="ECO:0007669"/>
    <property type="project" value="UniProtKB-UniRule"/>
</dbReference>
<sequence>MNPVDFKVRVSVRVRPSGNPDQQVVSSTDSEIKLESPLHAARKQPRKFAFDSVFGPNSTQSEIYDSVGLDLMQHAVQGYNACVFAYGQTGSGKTHTMMGTEDNLGLVPSVFKSLIEFSQKVSGTTAVTVRVSMLEVYNEQVRDLLNPRNKLRLRGTGDDCIVEGLTEVRATLVNEVRSLLETAARNRATASTNANDQSSRSHAVVSLTIKQQKIKNLDTELTQQKVSVVRLVDLAGSERVKASGASGDRLKEGTNINKSLVVLGRVISTLSQLAETPNSRALVPYRESVLTRLLQNSLSGNSRTAMIACVSPDADSYDQTLSTLRYADQAKQITTRARINEATVSAESLKEKIDTMAKELAGLKEQLKDANERPGNRSGSPHGDSQGDSHGGSQSDNFQEEVKTAALVRIYEDEMARMEVYTKMVDAQLANAESRNIRLSDYVRELSGEGLSRADVPQDSYNQVLESHSQLLNDVHDGAAQIQKFKQKWVAKLDSLTTTYN</sequence>
<dbReference type="PANTHER" id="PTHR47968:SF75">
    <property type="entry name" value="CENTROMERE-ASSOCIATED PROTEIN E"/>
    <property type="match status" value="1"/>
</dbReference>
<dbReference type="GO" id="GO:0003777">
    <property type="term" value="F:microtubule motor activity"/>
    <property type="evidence" value="ECO:0007669"/>
    <property type="project" value="InterPro"/>
</dbReference>
<dbReference type="SUPFAM" id="SSF52540">
    <property type="entry name" value="P-loop containing nucleoside triphosphate hydrolases"/>
    <property type="match status" value="1"/>
</dbReference>
<dbReference type="InterPro" id="IPR027417">
    <property type="entry name" value="P-loop_NTPase"/>
</dbReference>
<dbReference type="AlphaFoldDB" id="A0AAV5RNL6"/>
<dbReference type="Gene3D" id="3.40.850.10">
    <property type="entry name" value="Kinesin motor domain"/>
    <property type="match status" value="1"/>
</dbReference>
<dbReference type="InterPro" id="IPR001752">
    <property type="entry name" value="Kinesin_motor_dom"/>
</dbReference>
<keyword evidence="6" id="KW-0493">Microtubule</keyword>
<keyword evidence="3" id="KW-0175">Coiled coil</keyword>
<evidence type="ECO:0000256" key="6">
    <source>
        <dbReference type="RuleBase" id="RU000394"/>
    </source>
</evidence>
<evidence type="ECO:0000313" key="9">
    <source>
        <dbReference type="EMBL" id="GMM52522.1"/>
    </source>
</evidence>
<comment type="similarity">
    <text evidence="5 6">Belongs to the TRAFAC class myosin-kinesin ATPase superfamily. Kinesin family.</text>
</comment>
<evidence type="ECO:0000256" key="1">
    <source>
        <dbReference type="ARBA" id="ARBA00022741"/>
    </source>
</evidence>
<keyword evidence="1 5" id="KW-0547">Nucleotide-binding</keyword>
<reference evidence="9 10" key="1">
    <citation type="journal article" date="2023" name="Elife">
        <title>Identification of key yeast species and microbe-microbe interactions impacting larval growth of Drosophila in the wild.</title>
        <authorList>
            <person name="Mure A."/>
            <person name="Sugiura Y."/>
            <person name="Maeda R."/>
            <person name="Honda K."/>
            <person name="Sakurai N."/>
            <person name="Takahashi Y."/>
            <person name="Watada M."/>
            <person name="Katoh T."/>
            <person name="Gotoh A."/>
            <person name="Gotoh Y."/>
            <person name="Taniguchi I."/>
            <person name="Nakamura K."/>
            <person name="Hayashi T."/>
            <person name="Katayama T."/>
            <person name="Uemura T."/>
            <person name="Hattori Y."/>
        </authorList>
    </citation>
    <scope>NUCLEOTIDE SEQUENCE [LARGE SCALE GENOMIC DNA]</scope>
    <source>
        <strain evidence="9 10">SB-73</strain>
    </source>
</reference>
<proteinExistence type="inferred from homology"/>
<dbReference type="EMBL" id="BTGC01000008">
    <property type="protein sequence ID" value="GMM52522.1"/>
    <property type="molecule type" value="Genomic_DNA"/>
</dbReference>
<dbReference type="GO" id="GO:0005874">
    <property type="term" value="C:microtubule"/>
    <property type="evidence" value="ECO:0007669"/>
    <property type="project" value="UniProtKB-KW"/>
</dbReference>
<name>A0AAV5RNL6_STABA</name>
<protein>
    <recommendedName>
        <fullName evidence="6">Kinesin-like protein</fullName>
    </recommendedName>
</protein>
<keyword evidence="2 5" id="KW-0067">ATP-binding</keyword>
<evidence type="ECO:0000256" key="5">
    <source>
        <dbReference type="PROSITE-ProRule" id="PRU00283"/>
    </source>
</evidence>
<feature type="compositionally biased region" description="Low complexity" evidence="7">
    <location>
        <begin position="378"/>
        <end position="396"/>
    </location>
</feature>
<dbReference type="PRINTS" id="PR00380">
    <property type="entry name" value="KINESINHEAVY"/>
</dbReference>
<dbReference type="GO" id="GO:0007018">
    <property type="term" value="P:microtubule-based movement"/>
    <property type="evidence" value="ECO:0007669"/>
    <property type="project" value="InterPro"/>
</dbReference>
<comment type="caution">
    <text evidence="9">The sequence shown here is derived from an EMBL/GenBank/DDBJ whole genome shotgun (WGS) entry which is preliminary data.</text>
</comment>
<dbReference type="InterPro" id="IPR019821">
    <property type="entry name" value="Kinesin_motor_CS"/>
</dbReference>
<dbReference type="Pfam" id="PF00225">
    <property type="entry name" value="Kinesin"/>
    <property type="match status" value="1"/>
</dbReference>
<keyword evidence="4 5" id="KW-0505">Motor protein</keyword>
<dbReference type="SMART" id="SM00129">
    <property type="entry name" value="KISc"/>
    <property type="match status" value="1"/>
</dbReference>
<feature type="domain" description="Kinesin motor" evidence="8">
    <location>
        <begin position="7"/>
        <end position="333"/>
    </location>
</feature>
<gene>
    <name evidence="9" type="ORF">DASB73_034850</name>
</gene>
<evidence type="ECO:0000313" key="10">
    <source>
        <dbReference type="Proteomes" id="UP001362899"/>
    </source>
</evidence>
<dbReference type="PROSITE" id="PS50067">
    <property type="entry name" value="KINESIN_MOTOR_2"/>
    <property type="match status" value="1"/>
</dbReference>
<evidence type="ECO:0000256" key="3">
    <source>
        <dbReference type="ARBA" id="ARBA00023054"/>
    </source>
</evidence>
<dbReference type="PANTHER" id="PTHR47968">
    <property type="entry name" value="CENTROMERE PROTEIN E"/>
    <property type="match status" value="1"/>
</dbReference>
<evidence type="ECO:0000256" key="2">
    <source>
        <dbReference type="ARBA" id="ARBA00022840"/>
    </source>
</evidence>
<evidence type="ECO:0000256" key="7">
    <source>
        <dbReference type="SAM" id="MobiDB-lite"/>
    </source>
</evidence>
<evidence type="ECO:0000259" key="8">
    <source>
        <dbReference type="PROSITE" id="PS50067"/>
    </source>
</evidence>
<feature type="region of interest" description="Disordered" evidence="7">
    <location>
        <begin position="368"/>
        <end position="399"/>
    </location>
</feature>
<evidence type="ECO:0000256" key="4">
    <source>
        <dbReference type="ARBA" id="ARBA00023175"/>
    </source>
</evidence>
<dbReference type="PROSITE" id="PS00411">
    <property type="entry name" value="KINESIN_MOTOR_1"/>
    <property type="match status" value="1"/>
</dbReference>
<dbReference type="InterPro" id="IPR036961">
    <property type="entry name" value="Kinesin_motor_dom_sf"/>
</dbReference>